<evidence type="ECO:0000313" key="23">
    <source>
        <dbReference type="EMBL" id="KAK7582327.1"/>
    </source>
</evidence>
<dbReference type="GO" id="GO:0022857">
    <property type="term" value="F:transmembrane transporter activity"/>
    <property type="evidence" value="ECO:0007669"/>
    <property type="project" value="InterPro"/>
</dbReference>
<dbReference type="Proteomes" id="UP001367676">
    <property type="component" value="Unassembled WGS sequence"/>
</dbReference>
<dbReference type="AlphaFoldDB" id="A0AAN9Y1K9"/>
<evidence type="ECO:0000256" key="16">
    <source>
        <dbReference type="ARBA" id="ARBA00023212"/>
    </source>
</evidence>
<feature type="transmembrane region" description="Helical" evidence="20">
    <location>
        <begin position="276"/>
        <end position="297"/>
    </location>
</feature>
<evidence type="ECO:0000256" key="11">
    <source>
        <dbReference type="ARBA" id="ARBA00022801"/>
    </source>
</evidence>
<dbReference type="InterPro" id="IPR036525">
    <property type="entry name" value="Tubulin/FtsZ_GTPase_sf"/>
</dbReference>
<dbReference type="SUPFAM" id="SSF52490">
    <property type="entry name" value="Tubulin nucleotide-binding domain-like"/>
    <property type="match status" value="1"/>
</dbReference>
<feature type="transmembrane region" description="Helical" evidence="20">
    <location>
        <begin position="249"/>
        <end position="270"/>
    </location>
</feature>
<evidence type="ECO:0000256" key="13">
    <source>
        <dbReference type="ARBA" id="ARBA00022989"/>
    </source>
</evidence>
<keyword evidence="14" id="KW-0342">GTP-binding</keyword>
<comment type="subcellular location">
    <subcellularLocation>
        <location evidence="3">Cytoplasm</location>
        <location evidence="3">Cytoskeleton</location>
    </subcellularLocation>
    <subcellularLocation>
        <location evidence="2">Membrane</location>
        <topology evidence="2">Multi-pass membrane protein</topology>
    </subcellularLocation>
</comment>
<dbReference type="Gene3D" id="3.30.1330.20">
    <property type="entry name" value="Tubulin/FtsZ, C-terminal domain"/>
    <property type="match status" value="1"/>
</dbReference>
<evidence type="ECO:0000256" key="4">
    <source>
        <dbReference type="ARBA" id="ARBA00009636"/>
    </source>
</evidence>
<evidence type="ECO:0000256" key="6">
    <source>
        <dbReference type="ARBA" id="ARBA00022490"/>
    </source>
</evidence>
<feature type="compositionally biased region" description="Low complexity" evidence="19">
    <location>
        <begin position="764"/>
        <end position="779"/>
    </location>
</feature>
<comment type="similarity">
    <text evidence="4">Belongs to the tubulin family.</text>
</comment>
<dbReference type="Gene3D" id="1.10.287.600">
    <property type="entry name" value="Helix hairpin bin"/>
    <property type="match status" value="1"/>
</dbReference>
<accession>A0AAN9Y1K9</accession>
<name>A0AAN9Y1K9_9HEMI</name>
<feature type="transmembrane region" description="Helical" evidence="20">
    <location>
        <begin position="135"/>
        <end position="156"/>
    </location>
</feature>
<dbReference type="SMART" id="SM00865">
    <property type="entry name" value="Tubulin_C"/>
    <property type="match status" value="1"/>
</dbReference>
<evidence type="ECO:0000256" key="1">
    <source>
        <dbReference type="ARBA" id="ARBA00001946"/>
    </source>
</evidence>
<dbReference type="InterPro" id="IPR002293">
    <property type="entry name" value="AA/rel_permease1"/>
</dbReference>
<evidence type="ECO:0008006" key="25">
    <source>
        <dbReference type="Google" id="ProtNLM"/>
    </source>
</evidence>
<reference evidence="23 24" key="1">
    <citation type="submission" date="2024-03" db="EMBL/GenBank/DDBJ databases">
        <title>Adaptation during the transition from Ophiocordyceps entomopathogen to insect associate is accompanied by gene loss and intensified selection.</title>
        <authorList>
            <person name="Ward C.M."/>
            <person name="Onetto C.A."/>
            <person name="Borneman A.R."/>
        </authorList>
    </citation>
    <scope>NUCLEOTIDE SEQUENCE [LARGE SCALE GENOMIC DNA]</scope>
    <source>
        <strain evidence="23">AWRI1</strain>
        <tissue evidence="23">Single Adult Female</tissue>
    </source>
</reference>
<sequence>MTANTPYTYGNMEFDFENRLFKRTGSHDSISTRFSRIPRQVMAHSLFTHLCRKKTLFVPEEVNIMLQKTFSLYDLIFLGVGSTLGVGIYILSGQVAKDVAGPAIVLSFLLAAIISILAGLCFAELGACSPSSGSIYSYCYVTLGELVAFCMGWNLLTEYIIGTASVVKTLSVYIDSYLNHTIETNLRELYEIDVPYISQYFDVLAFALCVGFSVDLRNWNIPPSEVPAKAGKGGFLPYGWEGVLRGAGICFYGFVGFDAIATTGLTAALLDVDHLISLNAIGTLLSYTVVAICVIILRYSCHCNEEVTAETEPLLCHDGRDIISVHIGQAGAQIGISCWELYCLEHGIDPCGYMVPMMHDDCAPIDNNYNTFFHETETGKNVPRTIFIDLEPSVIDDIRTGPFRGLFYGDQLIHGKQDAANNYARGYYTVGKEKITQVVEQIRKQTENCCLLSGFLIYHSFGGGTGSGFTSLVMEALASEYPKKSKLQFIIYPSPRLSAAIVEPYNSILSSHSTIEYADCAFIVDNEAIYDICASNLEIDRPSYIHLNRILSQVISAITASLRFDGIINVDLTEFQTNLVPYPRIHFPLITYSPFVPAHQMDRGELSISTITNACFSPNNQLVKCDPNNGKYMACCLLYRGCIPPKDVSDAIYSIRKKGIMKFVNWCPTGFKVGINYQPPMCPTGSGLANVRAAVCMLANTTAIREAWSRLNKKFDMMYKKRAFVHWYTGEGMDQGEFSEAREDISALEKDYEEAGKDSPDSPAPSTSRTTSSRSPKTTTRGKDTERPKKRRSR</sequence>
<dbReference type="InterPro" id="IPR017975">
    <property type="entry name" value="Tubulin_CS"/>
</dbReference>
<evidence type="ECO:0000256" key="2">
    <source>
        <dbReference type="ARBA" id="ARBA00004141"/>
    </source>
</evidence>
<protein>
    <recommendedName>
        <fullName evidence="25">Tubulin alpha chain</fullName>
    </recommendedName>
</protein>
<keyword evidence="7 20" id="KW-0812">Transmembrane</keyword>
<organism evidence="23 24">
    <name type="scientific">Parthenolecanium corni</name>
    <dbReference type="NCBI Taxonomy" id="536013"/>
    <lineage>
        <taxon>Eukaryota</taxon>
        <taxon>Metazoa</taxon>
        <taxon>Ecdysozoa</taxon>
        <taxon>Arthropoda</taxon>
        <taxon>Hexapoda</taxon>
        <taxon>Insecta</taxon>
        <taxon>Pterygota</taxon>
        <taxon>Neoptera</taxon>
        <taxon>Paraneoptera</taxon>
        <taxon>Hemiptera</taxon>
        <taxon>Sternorrhyncha</taxon>
        <taxon>Coccoidea</taxon>
        <taxon>Coccidae</taxon>
        <taxon>Parthenolecanium</taxon>
    </lineage>
</organism>
<dbReference type="GO" id="GO:0016020">
    <property type="term" value="C:membrane"/>
    <property type="evidence" value="ECO:0007669"/>
    <property type="project" value="UniProtKB-SubCell"/>
</dbReference>
<keyword evidence="15 20" id="KW-0472">Membrane</keyword>
<dbReference type="PROSITE" id="PS00227">
    <property type="entry name" value="TUBULIN"/>
    <property type="match status" value="1"/>
</dbReference>
<dbReference type="GO" id="GO:0005200">
    <property type="term" value="F:structural constituent of cytoskeleton"/>
    <property type="evidence" value="ECO:0007669"/>
    <property type="project" value="InterPro"/>
</dbReference>
<evidence type="ECO:0000259" key="21">
    <source>
        <dbReference type="SMART" id="SM00864"/>
    </source>
</evidence>
<evidence type="ECO:0000256" key="14">
    <source>
        <dbReference type="ARBA" id="ARBA00023134"/>
    </source>
</evidence>
<dbReference type="FunFam" id="3.40.50.1440:FF:000007">
    <property type="entry name" value="Tubulin alpha chain"/>
    <property type="match status" value="1"/>
</dbReference>
<evidence type="ECO:0000256" key="12">
    <source>
        <dbReference type="ARBA" id="ARBA00022842"/>
    </source>
</evidence>
<comment type="catalytic activity">
    <reaction evidence="18">
        <text>GTP + H2O = GDP + phosphate + H(+)</text>
        <dbReference type="Rhea" id="RHEA:19669"/>
        <dbReference type="ChEBI" id="CHEBI:15377"/>
        <dbReference type="ChEBI" id="CHEBI:15378"/>
        <dbReference type="ChEBI" id="CHEBI:37565"/>
        <dbReference type="ChEBI" id="CHEBI:43474"/>
        <dbReference type="ChEBI" id="CHEBI:58189"/>
    </reaction>
    <physiologicalReaction direction="left-to-right" evidence="18">
        <dbReference type="Rhea" id="RHEA:19670"/>
    </physiologicalReaction>
</comment>
<comment type="caution">
    <text evidence="23">The sequence shown here is derived from an EMBL/GenBank/DDBJ whole genome shotgun (WGS) entry which is preliminary data.</text>
</comment>
<keyword evidence="16" id="KW-0206">Cytoskeleton</keyword>
<evidence type="ECO:0000256" key="8">
    <source>
        <dbReference type="ARBA" id="ARBA00022701"/>
    </source>
</evidence>
<dbReference type="Pfam" id="PF00091">
    <property type="entry name" value="Tubulin"/>
    <property type="match status" value="1"/>
</dbReference>
<keyword evidence="24" id="KW-1185">Reference proteome</keyword>
<dbReference type="Pfam" id="PF13520">
    <property type="entry name" value="AA_permease_2"/>
    <property type="match status" value="1"/>
</dbReference>
<evidence type="ECO:0000256" key="5">
    <source>
        <dbReference type="ARBA" id="ARBA00011747"/>
    </source>
</evidence>
<comment type="subunit">
    <text evidence="5">Dimer of alpha and beta chains. A typical microtubule is a hollow water-filled tube with an outer diameter of 25 nm and an inner diameter of 15 nM. Alpha-beta heterodimers associate head-to-tail to form protofilaments running lengthwise along the microtubule wall with the beta-tubulin subunit facing the microtubule plus end conferring a structural polarity. Microtubules usually have 13 protofilaments but different protofilament numbers can be found in some organisms and specialized cells.</text>
</comment>
<keyword evidence="13 20" id="KW-1133">Transmembrane helix</keyword>
<keyword evidence="11" id="KW-0378">Hydrolase</keyword>
<feature type="transmembrane region" description="Helical" evidence="20">
    <location>
        <begin position="72"/>
        <end position="91"/>
    </location>
</feature>
<keyword evidence="12" id="KW-0460">Magnesium</keyword>
<dbReference type="CDD" id="cd02186">
    <property type="entry name" value="alpha_tubulin"/>
    <property type="match status" value="1"/>
</dbReference>
<dbReference type="InterPro" id="IPR000217">
    <property type="entry name" value="Tubulin"/>
</dbReference>
<evidence type="ECO:0000256" key="10">
    <source>
        <dbReference type="ARBA" id="ARBA00022741"/>
    </source>
</evidence>
<evidence type="ECO:0000259" key="22">
    <source>
        <dbReference type="SMART" id="SM00865"/>
    </source>
</evidence>
<evidence type="ECO:0000256" key="20">
    <source>
        <dbReference type="SAM" id="Phobius"/>
    </source>
</evidence>
<dbReference type="GO" id="GO:0005874">
    <property type="term" value="C:microtubule"/>
    <property type="evidence" value="ECO:0007669"/>
    <property type="project" value="UniProtKB-KW"/>
</dbReference>
<feature type="domain" description="Tubulin/FtsZ 2-layer sandwich" evidence="22">
    <location>
        <begin position="568"/>
        <end position="713"/>
    </location>
</feature>
<evidence type="ECO:0000256" key="15">
    <source>
        <dbReference type="ARBA" id="ARBA00023136"/>
    </source>
</evidence>
<dbReference type="EMBL" id="JBBCAQ010000033">
    <property type="protein sequence ID" value="KAK7582327.1"/>
    <property type="molecule type" value="Genomic_DNA"/>
</dbReference>
<dbReference type="GO" id="GO:0007017">
    <property type="term" value="P:microtubule-based process"/>
    <property type="evidence" value="ECO:0007669"/>
    <property type="project" value="InterPro"/>
</dbReference>
<dbReference type="Gene3D" id="3.40.50.1440">
    <property type="entry name" value="Tubulin/FtsZ, GTPase domain"/>
    <property type="match status" value="1"/>
</dbReference>
<dbReference type="PRINTS" id="PR01161">
    <property type="entry name" value="TUBULIN"/>
</dbReference>
<keyword evidence="9" id="KW-0479">Metal-binding</keyword>
<feature type="domain" description="Tubulin/FtsZ GTPase" evidence="21">
    <location>
        <begin position="369"/>
        <end position="566"/>
    </location>
</feature>
<comment type="cofactor">
    <cofactor evidence="1">
        <name>Mg(2+)</name>
        <dbReference type="ChEBI" id="CHEBI:18420"/>
    </cofactor>
</comment>
<feature type="region of interest" description="Disordered" evidence="19">
    <location>
        <begin position="740"/>
        <end position="794"/>
    </location>
</feature>
<keyword evidence="6" id="KW-0963">Cytoplasm</keyword>
<dbReference type="SUPFAM" id="SSF55307">
    <property type="entry name" value="Tubulin C-terminal domain-like"/>
    <property type="match status" value="1"/>
</dbReference>
<feature type="transmembrane region" description="Helical" evidence="20">
    <location>
        <begin position="103"/>
        <end position="123"/>
    </location>
</feature>
<proteinExistence type="inferred from homology"/>
<evidence type="ECO:0000256" key="7">
    <source>
        <dbReference type="ARBA" id="ARBA00022692"/>
    </source>
</evidence>
<dbReference type="InterPro" id="IPR008280">
    <property type="entry name" value="Tub_FtsZ_C"/>
</dbReference>
<dbReference type="InterPro" id="IPR002452">
    <property type="entry name" value="Alpha_tubulin"/>
</dbReference>
<dbReference type="GO" id="GO:0016787">
    <property type="term" value="F:hydrolase activity"/>
    <property type="evidence" value="ECO:0007669"/>
    <property type="project" value="UniProtKB-KW"/>
</dbReference>
<dbReference type="PANTHER" id="PTHR11588">
    <property type="entry name" value="TUBULIN"/>
    <property type="match status" value="1"/>
</dbReference>
<dbReference type="FunFam" id="1.10.287.600:FF:000001">
    <property type="entry name" value="Tubulin alpha chain"/>
    <property type="match status" value="1"/>
</dbReference>
<dbReference type="Pfam" id="PF03953">
    <property type="entry name" value="Tubulin_C"/>
    <property type="match status" value="1"/>
</dbReference>
<keyword evidence="8" id="KW-0493">Microtubule</keyword>
<gene>
    <name evidence="23" type="ORF">V9T40_013772</name>
</gene>
<evidence type="ECO:0000256" key="18">
    <source>
        <dbReference type="ARBA" id="ARBA00049117"/>
    </source>
</evidence>
<evidence type="ECO:0000256" key="19">
    <source>
        <dbReference type="SAM" id="MobiDB-lite"/>
    </source>
</evidence>
<dbReference type="InterPro" id="IPR037103">
    <property type="entry name" value="Tubulin/FtsZ-like_C"/>
</dbReference>
<comment type="function">
    <text evidence="17">Tubulin is the major constituent of microtubules, a cylinder consisting of laterally associated linear protofilaments composed of alpha- and beta-tubulin heterodimers. Microtubules grow by the addition of GTP-tubulin dimers to the microtubule end, where a stabilizing cap forms. Below the cap, tubulin dimers are in GDP-bound state, owing to GTPase activity of alpha-tubulin.</text>
</comment>
<evidence type="ECO:0000256" key="17">
    <source>
        <dbReference type="ARBA" id="ARBA00034296"/>
    </source>
</evidence>
<evidence type="ECO:0000256" key="9">
    <source>
        <dbReference type="ARBA" id="ARBA00022723"/>
    </source>
</evidence>
<dbReference type="GO" id="GO:0005525">
    <property type="term" value="F:GTP binding"/>
    <property type="evidence" value="ECO:0007669"/>
    <property type="project" value="UniProtKB-KW"/>
</dbReference>
<dbReference type="SMART" id="SM00864">
    <property type="entry name" value="Tubulin"/>
    <property type="match status" value="1"/>
</dbReference>
<evidence type="ECO:0000313" key="24">
    <source>
        <dbReference type="Proteomes" id="UP001367676"/>
    </source>
</evidence>
<dbReference type="InterPro" id="IPR023123">
    <property type="entry name" value="Tubulin_C"/>
</dbReference>
<dbReference type="Gene3D" id="1.20.1740.10">
    <property type="entry name" value="Amino acid/polyamine transporter I"/>
    <property type="match status" value="1"/>
</dbReference>
<evidence type="ECO:0000256" key="3">
    <source>
        <dbReference type="ARBA" id="ARBA00004245"/>
    </source>
</evidence>
<feature type="compositionally biased region" description="Basic and acidic residues" evidence="19">
    <location>
        <begin position="740"/>
        <end position="760"/>
    </location>
</feature>
<dbReference type="InterPro" id="IPR018316">
    <property type="entry name" value="Tubulin/FtsZ_2-layer-sand-dom"/>
</dbReference>
<dbReference type="InterPro" id="IPR003008">
    <property type="entry name" value="Tubulin_FtsZ_GTPase"/>
</dbReference>
<keyword evidence="10" id="KW-0547">Nucleotide-binding</keyword>
<dbReference type="PRINTS" id="PR01162">
    <property type="entry name" value="ALPHATUBULIN"/>
</dbReference>
<dbReference type="GO" id="GO:0046872">
    <property type="term" value="F:metal ion binding"/>
    <property type="evidence" value="ECO:0007669"/>
    <property type="project" value="UniProtKB-KW"/>
</dbReference>